<accession>A0A971CZJ8</accession>
<evidence type="ECO:0000256" key="2">
    <source>
        <dbReference type="ARBA" id="ARBA00022803"/>
    </source>
</evidence>
<dbReference type="PANTHER" id="PTHR45641">
    <property type="entry name" value="TETRATRICOPEPTIDE REPEAT PROTEIN (AFU_ORTHOLOGUE AFUA_6G03870)"/>
    <property type="match status" value="1"/>
</dbReference>
<comment type="caution">
    <text evidence="5">The sequence shown here is derived from an EMBL/GenBank/DDBJ whole genome shotgun (WGS) entry which is preliminary data.</text>
</comment>
<dbReference type="AlphaFoldDB" id="A0A971CZJ8"/>
<evidence type="ECO:0000256" key="3">
    <source>
        <dbReference type="SAM" id="MobiDB-lite"/>
    </source>
</evidence>
<feature type="compositionally biased region" description="Polar residues" evidence="3">
    <location>
        <begin position="318"/>
        <end position="333"/>
    </location>
</feature>
<dbReference type="SUPFAM" id="SSF48452">
    <property type="entry name" value="TPR-like"/>
    <property type="match status" value="1"/>
</dbReference>
<dbReference type="SMART" id="SM00028">
    <property type="entry name" value="TPR"/>
    <property type="match status" value="3"/>
</dbReference>
<evidence type="ECO:0000259" key="4">
    <source>
        <dbReference type="Pfam" id="PF13228"/>
    </source>
</evidence>
<dbReference type="EMBL" id="JAAXZR010000019">
    <property type="protein sequence ID" value="NLT79607.1"/>
    <property type="molecule type" value="Genomic_DNA"/>
</dbReference>
<name>A0A971CZJ8_9BIFI</name>
<reference evidence="5" key="2">
    <citation type="submission" date="2020-01" db="EMBL/GenBank/DDBJ databases">
        <authorList>
            <person name="Campanaro S."/>
        </authorList>
    </citation>
    <scope>NUCLEOTIDE SEQUENCE</scope>
    <source>
        <strain evidence="5">AS01afH2WH_6</strain>
    </source>
</reference>
<feature type="compositionally biased region" description="Low complexity" evidence="3">
    <location>
        <begin position="298"/>
        <end position="314"/>
    </location>
</feature>
<feature type="region of interest" description="Disordered" evidence="3">
    <location>
        <begin position="285"/>
        <end position="333"/>
    </location>
</feature>
<gene>
    <name evidence="5" type="ORF">GXW98_04900</name>
</gene>
<dbReference type="Pfam" id="PF13228">
    <property type="entry name" value="DUF4037"/>
    <property type="match status" value="1"/>
</dbReference>
<keyword evidence="2" id="KW-0802">TPR repeat</keyword>
<dbReference type="Pfam" id="PF13424">
    <property type="entry name" value="TPR_12"/>
    <property type="match status" value="1"/>
</dbReference>
<dbReference type="InterPro" id="IPR025117">
    <property type="entry name" value="DUF4037"/>
</dbReference>
<reference evidence="5" key="1">
    <citation type="journal article" date="2020" name="Biotechnol. Biofuels">
        <title>New insights from the biogas microbiome by comprehensive genome-resolved metagenomics of nearly 1600 species originating from multiple anaerobic digesters.</title>
        <authorList>
            <person name="Campanaro S."/>
            <person name="Treu L."/>
            <person name="Rodriguez-R L.M."/>
            <person name="Kovalovszki A."/>
            <person name="Ziels R.M."/>
            <person name="Maus I."/>
            <person name="Zhu X."/>
            <person name="Kougias P.G."/>
            <person name="Basile A."/>
            <person name="Luo G."/>
            <person name="Schluter A."/>
            <person name="Konstantinidis K.T."/>
            <person name="Angelidaki I."/>
        </authorList>
    </citation>
    <scope>NUCLEOTIDE SEQUENCE</scope>
    <source>
        <strain evidence="5">AS01afH2WH_6</strain>
    </source>
</reference>
<dbReference type="Proteomes" id="UP000767327">
    <property type="component" value="Unassembled WGS sequence"/>
</dbReference>
<dbReference type="InterPro" id="IPR011990">
    <property type="entry name" value="TPR-like_helical_dom_sf"/>
</dbReference>
<dbReference type="Gene3D" id="1.25.40.10">
    <property type="entry name" value="Tetratricopeptide repeat domain"/>
    <property type="match status" value="2"/>
</dbReference>
<sequence>MNQHYGADDAVFDIDGFFAGLDAIFAANHAATQAEPYLLDALHRAEAMHDDAASLTVLNELMGFLRSQGRHDDNIDIVRQSLALSERMGIKGTESWLTTLINAATSLRAAGDYAQSEHLYRQALSASSSLLDDDDRRLAALHNNLSMLYSSTQRYAEAREELSLALSILEQASTHPDEDADIASSHTNLALLLLNIPDHEQEALEQARKAMTMYRHGHLEGRAHFAATLAAYAQALLHCGQVQEAIENYERALDVIELHYGRQTEYFRTAAQNLKVARSLLAERAPQGTNAPSPSPIPAMISESSATPASSEAPVPKTQATASKTSTPSRQHITGMQLSRAYWERYGKALIHDRYPEYSGRIAAGLVGHGSECYGFDDHLSQDHDFGPGFCLWLTHEDYQRIGESLQSDYRSLPQEFMGFGTRASTPRASDAMRRVGVFDIGEFFTTITGYPQAPAQSQHAAWLMLEEPTLAAATNGSVFADPFGEFSRTRQGFKMMPEDVRLSLISRRLGMIAQAGQYNFPRMIARGDGAAAFLSINEFTRAVSSLVFLINTPVSAGYLPYYKWSFAALRRLSARMASRLPRLCENLETMLHLASAACFGGHGTAEGDPGSRTAVSRVEAVIEGICADIAAELREQGLSSCKESFLEWHRPYVEEHIVSAESSLHSL</sequence>
<evidence type="ECO:0000313" key="6">
    <source>
        <dbReference type="Proteomes" id="UP000767327"/>
    </source>
</evidence>
<protein>
    <submittedName>
        <fullName evidence="5">DUF4037 domain-containing protein</fullName>
    </submittedName>
</protein>
<proteinExistence type="predicted"/>
<dbReference type="RefSeq" id="WP_273173505.1">
    <property type="nucleotide sequence ID" value="NZ_JAAXZR010000019.1"/>
</dbReference>
<evidence type="ECO:0000256" key="1">
    <source>
        <dbReference type="ARBA" id="ARBA00022737"/>
    </source>
</evidence>
<feature type="domain" description="DUF4037" evidence="4">
    <location>
        <begin position="463"/>
        <end position="565"/>
    </location>
</feature>
<keyword evidence="1" id="KW-0677">Repeat</keyword>
<evidence type="ECO:0000313" key="5">
    <source>
        <dbReference type="EMBL" id="NLT79607.1"/>
    </source>
</evidence>
<organism evidence="5 6">
    <name type="scientific">Bifidobacterium crudilactis</name>
    <dbReference type="NCBI Taxonomy" id="327277"/>
    <lineage>
        <taxon>Bacteria</taxon>
        <taxon>Bacillati</taxon>
        <taxon>Actinomycetota</taxon>
        <taxon>Actinomycetes</taxon>
        <taxon>Bifidobacteriales</taxon>
        <taxon>Bifidobacteriaceae</taxon>
        <taxon>Bifidobacterium</taxon>
    </lineage>
</organism>
<dbReference type="InterPro" id="IPR019734">
    <property type="entry name" value="TPR_rpt"/>
</dbReference>
<dbReference type="PANTHER" id="PTHR45641:SF19">
    <property type="entry name" value="NEPHROCYSTIN-3"/>
    <property type="match status" value="1"/>
</dbReference>